<feature type="region of interest" description="Disordered" evidence="1">
    <location>
        <begin position="1"/>
        <end position="26"/>
    </location>
</feature>
<accession>A0AAV7HPQ4</accession>
<name>A0AAV7HPQ4_COTGL</name>
<dbReference type="EMBL" id="JAHXZJ010002237">
    <property type="protein sequence ID" value="KAH0546088.1"/>
    <property type="molecule type" value="Genomic_DNA"/>
</dbReference>
<dbReference type="Proteomes" id="UP000826195">
    <property type="component" value="Unassembled WGS sequence"/>
</dbReference>
<sequence length="148" mass="17267">GQNGRRWRQRGRCRKRESMGTAPKRQEALSMNSIDRRLLWRSRDIGTHSRITNRQSLKCREPVPIRFRSEAARPKAGDLRASNHKYLSSSLTICNRLDRLLLSYTIPCAWNFEWEQKNVSLDSGIRDRDRVRGMAHISDTKKPALVHV</sequence>
<feature type="non-terminal residue" evidence="2">
    <location>
        <position position="1"/>
    </location>
</feature>
<dbReference type="AlphaFoldDB" id="A0AAV7HPQ4"/>
<protein>
    <submittedName>
        <fullName evidence="2">Uncharacterized protein</fullName>
    </submittedName>
</protein>
<keyword evidence="3" id="KW-1185">Reference proteome</keyword>
<feature type="compositionally biased region" description="Basic residues" evidence="1">
    <location>
        <begin position="1"/>
        <end position="15"/>
    </location>
</feature>
<evidence type="ECO:0000256" key="1">
    <source>
        <dbReference type="SAM" id="MobiDB-lite"/>
    </source>
</evidence>
<reference evidence="2 3" key="1">
    <citation type="journal article" date="2021" name="J. Hered.">
        <title>A chromosome-level genome assembly of the parasitoid wasp, Cotesia glomerata (Hymenoptera: Braconidae).</title>
        <authorList>
            <person name="Pinto B.J."/>
            <person name="Weis J.J."/>
            <person name="Gamble T."/>
            <person name="Ode P.J."/>
            <person name="Paul R."/>
            <person name="Zaspel J.M."/>
        </authorList>
    </citation>
    <scope>NUCLEOTIDE SEQUENCE [LARGE SCALE GENOMIC DNA]</scope>
    <source>
        <strain evidence="2">CgM1</strain>
    </source>
</reference>
<comment type="caution">
    <text evidence="2">The sequence shown here is derived from an EMBL/GenBank/DDBJ whole genome shotgun (WGS) entry which is preliminary data.</text>
</comment>
<proteinExistence type="predicted"/>
<evidence type="ECO:0000313" key="3">
    <source>
        <dbReference type="Proteomes" id="UP000826195"/>
    </source>
</evidence>
<evidence type="ECO:0000313" key="2">
    <source>
        <dbReference type="EMBL" id="KAH0546088.1"/>
    </source>
</evidence>
<gene>
    <name evidence="2" type="ORF">KQX54_006475</name>
</gene>
<organism evidence="2 3">
    <name type="scientific">Cotesia glomerata</name>
    <name type="common">Lepidopteran parasitic wasp</name>
    <name type="synonym">Apanteles glomeratus</name>
    <dbReference type="NCBI Taxonomy" id="32391"/>
    <lineage>
        <taxon>Eukaryota</taxon>
        <taxon>Metazoa</taxon>
        <taxon>Ecdysozoa</taxon>
        <taxon>Arthropoda</taxon>
        <taxon>Hexapoda</taxon>
        <taxon>Insecta</taxon>
        <taxon>Pterygota</taxon>
        <taxon>Neoptera</taxon>
        <taxon>Endopterygota</taxon>
        <taxon>Hymenoptera</taxon>
        <taxon>Apocrita</taxon>
        <taxon>Ichneumonoidea</taxon>
        <taxon>Braconidae</taxon>
        <taxon>Microgastrinae</taxon>
        <taxon>Cotesia</taxon>
    </lineage>
</organism>